<comment type="caution">
    <text evidence="2">The sequence shown here is derived from an EMBL/GenBank/DDBJ whole genome shotgun (WGS) entry which is preliminary data.</text>
</comment>
<feature type="domain" description="VOC" evidence="1">
    <location>
        <begin position="127"/>
        <end position="254"/>
    </location>
</feature>
<gene>
    <name evidence="2" type="ORF">BGE01nite_17730</name>
</gene>
<dbReference type="AlphaFoldDB" id="A0A512M6W5"/>
<evidence type="ECO:0000313" key="2">
    <source>
        <dbReference type="EMBL" id="GEP42482.1"/>
    </source>
</evidence>
<dbReference type="PROSITE" id="PS51819">
    <property type="entry name" value="VOC"/>
    <property type="match status" value="1"/>
</dbReference>
<organism evidence="2 3">
    <name type="scientific">Brevifollis gellanilyticus</name>
    <dbReference type="NCBI Taxonomy" id="748831"/>
    <lineage>
        <taxon>Bacteria</taxon>
        <taxon>Pseudomonadati</taxon>
        <taxon>Verrucomicrobiota</taxon>
        <taxon>Verrucomicrobiia</taxon>
        <taxon>Verrucomicrobiales</taxon>
        <taxon>Verrucomicrobiaceae</taxon>
    </lineage>
</organism>
<dbReference type="RefSeq" id="WP_146850080.1">
    <property type="nucleotide sequence ID" value="NZ_BKAG01000010.1"/>
</dbReference>
<dbReference type="Gene3D" id="3.10.180.10">
    <property type="entry name" value="2,3-Dihydroxybiphenyl 1,2-Dioxygenase, domain 1"/>
    <property type="match status" value="1"/>
</dbReference>
<evidence type="ECO:0000259" key="1">
    <source>
        <dbReference type="PROSITE" id="PS51819"/>
    </source>
</evidence>
<dbReference type="EMBL" id="BKAG01000010">
    <property type="protein sequence ID" value="GEP42482.1"/>
    <property type="molecule type" value="Genomic_DNA"/>
</dbReference>
<dbReference type="OrthoDB" id="2613830at2"/>
<dbReference type="SUPFAM" id="SSF54593">
    <property type="entry name" value="Glyoxalase/Bleomycin resistance protein/Dihydroxybiphenyl dioxygenase"/>
    <property type="match status" value="2"/>
</dbReference>
<evidence type="ECO:0000313" key="3">
    <source>
        <dbReference type="Proteomes" id="UP000321577"/>
    </source>
</evidence>
<reference evidence="2 3" key="1">
    <citation type="submission" date="2019-07" db="EMBL/GenBank/DDBJ databases">
        <title>Whole genome shotgun sequence of Brevifollis gellanilyticus NBRC 108608.</title>
        <authorList>
            <person name="Hosoyama A."/>
            <person name="Uohara A."/>
            <person name="Ohji S."/>
            <person name="Ichikawa N."/>
        </authorList>
    </citation>
    <scope>NUCLEOTIDE SEQUENCE [LARGE SCALE GENOMIC DNA]</scope>
    <source>
        <strain evidence="2 3">NBRC 108608</strain>
    </source>
</reference>
<dbReference type="InterPro" id="IPR037523">
    <property type="entry name" value="VOC_core"/>
</dbReference>
<keyword evidence="3" id="KW-1185">Reference proteome</keyword>
<protein>
    <recommendedName>
        <fullName evidence="1">VOC domain-containing protein</fullName>
    </recommendedName>
</protein>
<accession>A0A512M6W5</accession>
<proteinExistence type="predicted"/>
<dbReference type="Proteomes" id="UP000321577">
    <property type="component" value="Unassembled WGS sequence"/>
</dbReference>
<dbReference type="InterPro" id="IPR029068">
    <property type="entry name" value="Glyas_Bleomycin-R_OHBP_Dase"/>
</dbReference>
<name>A0A512M6W5_9BACT</name>
<sequence>MILGVSHIVLGSTDSGRDRALFESMGWGLRFEQHDVPTFPGKQPFLCTSSPDLSLVFLNAPAGTPLELIHYTQPAPADLSAPLQIILPTGDWLSHAVEVRPAPLPGVQEIVVPGLTSPLWISDEPSQPSLIVHRITDLGAATRFWEAGFGFRRSKQPPPLPEAVLLEFPSLMPQWRARLLLLPVRETSPALLDGPGFRVLSMVVTQFEKDRDRIFANGGALASTGTMEEEIGSKPMLLDLIQGPDGVMVEVFQILQ</sequence>